<comment type="caution">
    <text evidence="1">The sequence shown here is derived from an EMBL/GenBank/DDBJ whole genome shotgun (WGS) entry which is preliminary data.</text>
</comment>
<evidence type="ECO:0000313" key="2">
    <source>
        <dbReference type="Proteomes" id="UP001139451"/>
    </source>
</evidence>
<proteinExistence type="predicted"/>
<accession>A0A9X2KKG5</accession>
<name>A0A9X2KKG5_9SPHN</name>
<protein>
    <submittedName>
        <fullName evidence="1">SH3 domain-containing protein</fullName>
    </submittedName>
</protein>
<organism evidence="1 2">
    <name type="scientific">Sphingomonas tagetis</name>
    <dbReference type="NCBI Taxonomy" id="2949092"/>
    <lineage>
        <taxon>Bacteria</taxon>
        <taxon>Pseudomonadati</taxon>
        <taxon>Pseudomonadota</taxon>
        <taxon>Alphaproteobacteria</taxon>
        <taxon>Sphingomonadales</taxon>
        <taxon>Sphingomonadaceae</taxon>
        <taxon>Sphingomonas</taxon>
    </lineage>
</organism>
<dbReference type="Proteomes" id="UP001139451">
    <property type="component" value="Unassembled WGS sequence"/>
</dbReference>
<dbReference type="Pfam" id="PF06347">
    <property type="entry name" value="SH3_4"/>
    <property type="match status" value="2"/>
</dbReference>
<gene>
    <name evidence="1" type="ORF">M9978_03995</name>
</gene>
<reference evidence="1" key="1">
    <citation type="submission" date="2022-05" db="EMBL/GenBank/DDBJ databases">
        <title>Sphingomonas sp. strain MG17 Genome sequencing and assembly.</title>
        <authorList>
            <person name="Kim I."/>
        </authorList>
    </citation>
    <scope>NUCLEOTIDE SEQUENCE</scope>
    <source>
        <strain evidence="1">MG17</strain>
    </source>
</reference>
<dbReference type="AlphaFoldDB" id="A0A9X2KKG5"/>
<evidence type="ECO:0000313" key="1">
    <source>
        <dbReference type="EMBL" id="MCP3729582.1"/>
    </source>
</evidence>
<dbReference type="RefSeq" id="WP_254291565.1">
    <property type="nucleotide sequence ID" value="NZ_JAMLDX010000002.1"/>
</dbReference>
<dbReference type="EMBL" id="JAMLDX010000002">
    <property type="protein sequence ID" value="MCP3729582.1"/>
    <property type="molecule type" value="Genomic_DNA"/>
</dbReference>
<dbReference type="InterPro" id="IPR010466">
    <property type="entry name" value="DUF1058"/>
</dbReference>
<keyword evidence="2" id="KW-1185">Reference proteome</keyword>
<sequence>MRVRLWAIISIITLGLVATSLGEAWAQQRKPPYYASIAASKARMRTGPGRNYPASWLYQRADLPVKVVEVYNDWRKIEDPDGTQGWMQVQLMSSQRTGYVVGGIVELRDAPRLNGRVNWRAAPGVVGRISRCERGWCWFDVRGRAGYVEQNRIWGTEPGEELP</sequence>
<dbReference type="Gene3D" id="2.30.30.40">
    <property type="entry name" value="SH3 Domains"/>
    <property type="match status" value="1"/>
</dbReference>